<dbReference type="AlphaFoldDB" id="A0A7L9WHV5"/>
<dbReference type="EMBL" id="CP045201">
    <property type="protein sequence ID" value="QOL79829.1"/>
    <property type="molecule type" value="Genomic_DNA"/>
</dbReference>
<organism evidence="1 2">
    <name type="scientific">Pseudooceanicola spongiae</name>
    <dbReference type="NCBI Taxonomy" id="2613965"/>
    <lineage>
        <taxon>Bacteria</taxon>
        <taxon>Pseudomonadati</taxon>
        <taxon>Pseudomonadota</taxon>
        <taxon>Alphaproteobacteria</taxon>
        <taxon>Rhodobacterales</taxon>
        <taxon>Paracoccaceae</taxon>
        <taxon>Pseudooceanicola</taxon>
    </lineage>
</organism>
<dbReference type="InterPro" id="IPR005358">
    <property type="entry name" value="Puta_zinc/iron-chelating_dom"/>
</dbReference>
<keyword evidence="2" id="KW-1185">Reference proteome</keyword>
<evidence type="ECO:0008006" key="3">
    <source>
        <dbReference type="Google" id="ProtNLM"/>
    </source>
</evidence>
<evidence type="ECO:0000313" key="1">
    <source>
        <dbReference type="EMBL" id="QOL79829.1"/>
    </source>
</evidence>
<sequence length="153" mass="16402">MADAAHRRRTCSRRPAPGSFKLSQEPLDCVACGACCFGGHDRYIQLFPEDLGRGLPAHAVVALEGETYMRMEAGHCAQLMPLPGGGLACAVYAARPTACRAFREGSFECGRSRHHRLAQADAIRLPLVAIVEVLQPGTPANFPDVPSEDPFAA</sequence>
<protein>
    <recommendedName>
        <fullName evidence="3">YkgJ family cysteine cluster protein</fullName>
    </recommendedName>
</protein>
<dbReference type="Proteomes" id="UP000594118">
    <property type="component" value="Chromosome"/>
</dbReference>
<dbReference type="KEGG" id="pshq:F3W81_02735"/>
<accession>A0A7L9WHV5</accession>
<dbReference type="Pfam" id="PF03692">
    <property type="entry name" value="CxxCxxCC"/>
    <property type="match status" value="1"/>
</dbReference>
<gene>
    <name evidence="1" type="ORF">F3W81_02735</name>
</gene>
<proteinExistence type="predicted"/>
<reference evidence="1 2" key="1">
    <citation type="submission" date="2019-10" db="EMBL/GenBank/DDBJ databases">
        <title>Pseudopuniceibacterium sp. HQ09 islated from Antarctica.</title>
        <authorList>
            <person name="Liao L."/>
            <person name="Su S."/>
            <person name="Chen B."/>
            <person name="Yu Y."/>
        </authorList>
    </citation>
    <scope>NUCLEOTIDE SEQUENCE [LARGE SCALE GENOMIC DNA]</scope>
    <source>
        <strain evidence="1 2">HQ09</strain>
    </source>
</reference>
<name>A0A7L9WHV5_9RHOB</name>
<evidence type="ECO:0000313" key="2">
    <source>
        <dbReference type="Proteomes" id="UP000594118"/>
    </source>
</evidence>